<sequence>MTRLISSALAAALLLAGTAHAAQHDSPVGTWQTIDDETGQPRSIVEITEHDGQLQGQVKQLLNLTPAEIKADGEHPHCTRCDGDKHDQPIEGMVIMWGVRQDGDDWDGGHVLDPKKGKTYKVKLHLEEGGEKLTVRGYIGFSLLGRSQTWVRKDAAG</sequence>
<evidence type="ECO:0000256" key="1">
    <source>
        <dbReference type="SAM" id="SignalP"/>
    </source>
</evidence>
<name>H8L4M1_FRAAD</name>
<organism evidence="3 4">
    <name type="scientific">Frateuria aurantia (strain ATCC 33424 / DSM 6220 / KCTC 2777 / LMG 1558 / NBRC 3245 / NCIMB 13370)</name>
    <name type="common">Acetobacter aurantius</name>
    <dbReference type="NCBI Taxonomy" id="767434"/>
    <lineage>
        <taxon>Bacteria</taxon>
        <taxon>Pseudomonadati</taxon>
        <taxon>Pseudomonadota</taxon>
        <taxon>Gammaproteobacteria</taxon>
        <taxon>Lysobacterales</taxon>
        <taxon>Rhodanobacteraceae</taxon>
        <taxon>Frateuria</taxon>
    </lineage>
</organism>
<evidence type="ECO:0000259" key="2">
    <source>
        <dbReference type="Pfam" id="PF09917"/>
    </source>
</evidence>
<dbReference type="EMBL" id="CP003350">
    <property type="protein sequence ID" value="AFC86576.1"/>
    <property type="molecule type" value="Genomic_DNA"/>
</dbReference>
<accession>H8L4M1</accession>
<dbReference type="AlphaFoldDB" id="H8L4M1"/>
<proteinExistence type="predicted"/>
<reference evidence="3" key="1">
    <citation type="submission" date="2012-02" db="EMBL/GenBank/DDBJ databases">
        <title>The complete genome of Frateuria aurantia DSM 6220.</title>
        <authorList>
            <consortium name="US DOE Joint Genome Institute (JGI-PGF)"/>
            <person name="Lucas S."/>
            <person name="Copeland A."/>
            <person name="Lapidus A."/>
            <person name="Glavina del Rio T."/>
            <person name="Dalin E."/>
            <person name="Tice H."/>
            <person name="Bruce D."/>
            <person name="Goodwin L."/>
            <person name="Pitluck S."/>
            <person name="Peters L."/>
            <person name="Ovchinnikova G."/>
            <person name="Teshima H."/>
            <person name="Kyrpides N."/>
            <person name="Mavromatis K."/>
            <person name="Ivanova N."/>
            <person name="Brettin T."/>
            <person name="Detter J.C."/>
            <person name="Han C."/>
            <person name="Larimer F."/>
            <person name="Land M."/>
            <person name="Hauser L."/>
            <person name="Markowitz V."/>
            <person name="Cheng J.-F."/>
            <person name="Hugenholtz P."/>
            <person name="Woyke T."/>
            <person name="Wu D."/>
            <person name="Brambilla E."/>
            <person name="Klenk H.-P."/>
            <person name="Eisen J.A."/>
        </authorList>
    </citation>
    <scope>NUCLEOTIDE SEQUENCE</scope>
    <source>
        <strain evidence="3">DSM 6220</strain>
    </source>
</reference>
<feature type="domain" description="DUF2147" evidence="2">
    <location>
        <begin position="29"/>
        <end position="152"/>
    </location>
</feature>
<dbReference type="KEGG" id="fau:Fraau_2194"/>
<dbReference type="RefSeq" id="WP_014403579.1">
    <property type="nucleotide sequence ID" value="NC_017033.1"/>
</dbReference>
<dbReference type="OrthoDB" id="9814399at2"/>
<feature type="chain" id="PRO_5003613459" description="DUF2147 domain-containing protein" evidence="1">
    <location>
        <begin position="22"/>
        <end position="157"/>
    </location>
</feature>
<feature type="signal peptide" evidence="1">
    <location>
        <begin position="1"/>
        <end position="21"/>
    </location>
</feature>
<dbReference type="Proteomes" id="UP000005234">
    <property type="component" value="Chromosome"/>
</dbReference>
<dbReference type="Pfam" id="PF09917">
    <property type="entry name" value="DUF2147"/>
    <property type="match status" value="1"/>
</dbReference>
<evidence type="ECO:0000313" key="4">
    <source>
        <dbReference type="Proteomes" id="UP000005234"/>
    </source>
</evidence>
<dbReference type="Gene3D" id="2.40.128.520">
    <property type="match status" value="1"/>
</dbReference>
<dbReference type="HOGENOM" id="CLU_108869_0_1_6"/>
<keyword evidence="1" id="KW-0732">Signal</keyword>
<gene>
    <name evidence="3" type="ordered locus">Fraau_2194</name>
</gene>
<dbReference type="PANTHER" id="PTHR36919:SF3">
    <property type="entry name" value="BLL5882 PROTEIN"/>
    <property type="match status" value="1"/>
</dbReference>
<protein>
    <recommendedName>
        <fullName evidence="2">DUF2147 domain-containing protein</fullName>
    </recommendedName>
</protein>
<dbReference type="PANTHER" id="PTHR36919">
    <property type="entry name" value="BLR1215 PROTEIN"/>
    <property type="match status" value="1"/>
</dbReference>
<dbReference type="InterPro" id="IPR019223">
    <property type="entry name" value="DUF2147"/>
</dbReference>
<keyword evidence="4" id="KW-1185">Reference proteome</keyword>
<evidence type="ECO:0000313" key="3">
    <source>
        <dbReference type="EMBL" id="AFC86576.1"/>
    </source>
</evidence>
<dbReference type="STRING" id="767434.Fraau_2194"/>
<dbReference type="eggNOG" id="COG4731">
    <property type="taxonomic scope" value="Bacteria"/>
</dbReference>